<sequence length="440" mass="48803">MAHYFEIIGNSKVAVFKGPTDNEIVSKTIASFKDSKQNDEPFLVVNLTTLQNDEPFLVANLTTLVNKFQQWQKELPRVKPFYAVKCNDDPIILKTLAELGTGFDCASKGEINKVLAELQLTKAENIVYANPCKTRGFISHAEKMGVNRMTFDNVEELVKVKKLHSSPQMILRIAVSDPTAQCQLGIKFGCDPEADGPKLLQKAAELAVPVIGVSFHVGSGCNEPETFKIAIKYARDLFDFGIKLGHSMTLLDIGGGYPGVDTEEISLGKIAKVINPALAEHFPISGNYEIIAEPGRFFASAPISVTANIISSVKVSANRITNNDSDSNKDGFMYYMNDGVYGSFNCKLFDHYSPIGRALYSDENEKVQHFPCTIWGPTCDGLDQVETSTCMRQMNVGEWLYYPFMGAYTCVSSSNFNGFEKPKLYYFIDEKSLEIINNNN</sequence>
<name>A0AC35EUD5_9BILA</name>
<organism evidence="1 2">
    <name type="scientific">Panagrolaimus sp. PS1159</name>
    <dbReference type="NCBI Taxonomy" id="55785"/>
    <lineage>
        <taxon>Eukaryota</taxon>
        <taxon>Metazoa</taxon>
        <taxon>Ecdysozoa</taxon>
        <taxon>Nematoda</taxon>
        <taxon>Chromadorea</taxon>
        <taxon>Rhabditida</taxon>
        <taxon>Tylenchina</taxon>
        <taxon>Panagrolaimomorpha</taxon>
        <taxon>Panagrolaimoidea</taxon>
        <taxon>Panagrolaimidae</taxon>
        <taxon>Panagrolaimus</taxon>
    </lineage>
</organism>
<dbReference type="WBParaSite" id="PS1159_v2.g10112.t1">
    <property type="protein sequence ID" value="PS1159_v2.g10112.t1"/>
    <property type="gene ID" value="PS1159_v2.g10112"/>
</dbReference>
<protein>
    <submittedName>
        <fullName evidence="2">Ornithine decarboxylase</fullName>
    </submittedName>
</protein>
<dbReference type="Proteomes" id="UP000887580">
    <property type="component" value="Unplaced"/>
</dbReference>
<evidence type="ECO:0000313" key="1">
    <source>
        <dbReference type="Proteomes" id="UP000887580"/>
    </source>
</evidence>
<evidence type="ECO:0000313" key="2">
    <source>
        <dbReference type="WBParaSite" id="PS1159_v2.g10112.t1"/>
    </source>
</evidence>
<proteinExistence type="predicted"/>
<accession>A0AC35EUD5</accession>
<reference evidence="2" key="1">
    <citation type="submission" date="2022-11" db="UniProtKB">
        <authorList>
            <consortium name="WormBaseParasite"/>
        </authorList>
    </citation>
    <scope>IDENTIFICATION</scope>
</reference>